<evidence type="ECO:0000313" key="3">
    <source>
        <dbReference type="Proteomes" id="UP001232148"/>
    </source>
</evidence>
<accession>A0AAD9M1G8</accession>
<name>A0AAD9M1G8_9PEZI</name>
<keyword evidence="1" id="KW-0472">Membrane</keyword>
<dbReference type="EMBL" id="MU842934">
    <property type="protein sequence ID" value="KAK2025558.1"/>
    <property type="molecule type" value="Genomic_DNA"/>
</dbReference>
<evidence type="ECO:0000256" key="1">
    <source>
        <dbReference type="SAM" id="Phobius"/>
    </source>
</evidence>
<dbReference type="Proteomes" id="UP001232148">
    <property type="component" value="Unassembled WGS sequence"/>
</dbReference>
<keyword evidence="1" id="KW-0812">Transmembrane</keyword>
<evidence type="ECO:0000313" key="2">
    <source>
        <dbReference type="EMBL" id="KAK2025558.1"/>
    </source>
</evidence>
<keyword evidence="3" id="KW-1185">Reference proteome</keyword>
<reference evidence="2" key="1">
    <citation type="submission" date="2021-06" db="EMBL/GenBank/DDBJ databases">
        <title>Comparative genomics, transcriptomics and evolutionary studies reveal genomic signatures of adaptation to plant cell wall in hemibiotrophic fungi.</title>
        <authorList>
            <consortium name="DOE Joint Genome Institute"/>
            <person name="Baroncelli R."/>
            <person name="Diaz J.F."/>
            <person name="Benocci T."/>
            <person name="Peng M."/>
            <person name="Battaglia E."/>
            <person name="Haridas S."/>
            <person name="Andreopoulos W."/>
            <person name="Labutti K."/>
            <person name="Pangilinan J."/>
            <person name="Floch G.L."/>
            <person name="Makela M.R."/>
            <person name="Henrissat B."/>
            <person name="Grigoriev I.V."/>
            <person name="Crouch J.A."/>
            <person name="De Vries R.P."/>
            <person name="Sukno S.A."/>
            <person name="Thon M.R."/>
        </authorList>
    </citation>
    <scope>NUCLEOTIDE SEQUENCE</scope>
    <source>
        <strain evidence="2">MAFF235873</strain>
    </source>
</reference>
<protein>
    <submittedName>
        <fullName evidence="2">Uncharacterized protein</fullName>
    </submittedName>
</protein>
<sequence length="92" mass="10095">MLIGGSEEIRDESSTTGQTLTIKFSSATDLCLCYISSFFFLFFFFVFLPGLAGLYNTVGKATSRDPGCGRGVGSRVIERVCVRVCESESERE</sequence>
<dbReference type="AlphaFoldDB" id="A0AAD9M1G8"/>
<organism evidence="2 3">
    <name type="scientific">Colletotrichum zoysiae</name>
    <dbReference type="NCBI Taxonomy" id="1216348"/>
    <lineage>
        <taxon>Eukaryota</taxon>
        <taxon>Fungi</taxon>
        <taxon>Dikarya</taxon>
        <taxon>Ascomycota</taxon>
        <taxon>Pezizomycotina</taxon>
        <taxon>Sordariomycetes</taxon>
        <taxon>Hypocreomycetidae</taxon>
        <taxon>Glomerellales</taxon>
        <taxon>Glomerellaceae</taxon>
        <taxon>Colletotrichum</taxon>
        <taxon>Colletotrichum graminicola species complex</taxon>
    </lineage>
</organism>
<keyword evidence="1" id="KW-1133">Transmembrane helix</keyword>
<gene>
    <name evidence="2" type="ORF">LX32DRAFT_51833</name>
</gene>
<feature type="transmembrane region" description="Helical" evidence="1">
    <location>
        <begin position="34"/>
        <end position="55"/>
    </location>
</feature>
<proteinExistence type="predicted"/>
<comment type="caution">
    <text evidence="2">The sequence shown here is derived from an EMBL/GenBank/DDBJ whole genome shotgun (WGS) entry which is preliminary data.</text>
</comment>